<dbReference type="InterPro" id="IPR000084">
    <property type="entry name" value="PE-PGRS_N"/>
</dbReference>
<organism evidence="1 2">
    <name type="scientific">Mycobacterium parmense</name>
    <dbReference type="NCBI Taxonomy" id="185642"/>
    <lineage>
        <taxon>Bacteria</taxon>
        <taxon>Bacillati</taxon>
        <taxon>Actinomycetota</taxon>
        <taxon>Actinomycetes</taxon>
        <taxon>Mycobacteriales</taxon>
        <taxon>Mycobacteriaceae</taxon>
        <taxon>Mycobacterium</taxon>
        <taxon>Mycobacterium simiae complex</taxon>
    </lineage>
</organism>
<dbReference type="Pfam" id="PF00934">
    <property type="entry name" value="PE"/>
    <property type="match status" value="1"/>
</dbReference>
<keyword evidence="2" id="KW-1185">Reference proteome</keyword>
<dbReference type="InterPro" id="IPR038332">
    <property type="entry name" value="PPE_sf"/>
</dbReference>
<reference evidence="1 2" key="1">
    <citation type="journal article" date="2019" name="Emerg. Microbes Infect.">
        <title>Comprehensive subspecies identification of 175 nontuberculous mycobacteria species based on 7547 genomic profiles.</title>
        <authorList>
            <person name="Matsumoto Y."/>
            <person name="Kinjo T."/>
            <person name="Motooka D."/>
            <person name="Nabeya D."/>
            <person name="Jung N."/>
            <person name="Uechi K."/>
            <person name="Horii T."/>
            <person name="Iida T."/>
            <person name="Fujita J."/>
            <person name="Nakamura S."/>
        </authorList>
    </citation>
    <scope>NUCLEOTIDE SEQUENCE [LARGE SCALE GENOMIC DNA]</scope>
    <source>
        <strain evidence="1 2">JCM 14742</strain>
    </source>
</reference>
<dbReference type="Proteomes" id="UP000467105">
    <property type="component" value="Chromosome"/>
</dbReference>
<proteinExistence type="predicted"/>
<evidence type="ECO:0000313" key="1">
    <source>
        <dbReference type="EMBL" id="BBZ44383.1"/>
    </source>
</evidence>
<dbReference type="RefSeq" id="WP_197745588.1">
    <property type="nucleotide sequence ID" value="NZ_AP022614.1"/>
</dbReference>
<accession>A0A7I7YTQ8</accession>
<dbReference type="AlphaFoldDB" id="A0A7I7YTQ8"/>
<protein>
    <submittedName>
        <fullName evidence="1">Uncharacterized protein</fullName>
    </submittedName>
</protein>
<sequence length="590" mass="58382">MSFVVATPDAVQAAAEKLAGIRSALVEASASAGVPTTGVVAAAQDEVSASVAAMFDTFGQEYQAISAQATAFHEQFVNLISSGAAAYLGTEIANAEQNALNAGGGSLATLNGLLGQPGGTAGALASSLHTAQSSILPIGAAPLGSLLSGLGSSVGQSVNHAGAMVTALEGGGAASLLSGQVQAALQPLSGNLVGLSGALRSLEAAFAPGLLQAGAANGLAAVEGPYQALFANTVANLQTLGTTWAANPAPFLHQLVTNEVGYAQTVAAGVEYLLQNFPTVLANLPANISAAFQSLLAFDPAPYVEQFIDNQIAYAQIISMSLQNAAHDFGIGLQALPAAFQSAFQALAAGNVGGAISDIVQGFGSLFVTGFAVTTVGTTVSVSVTGTIGDLLPILAIPGQMAQNFTNLLPAGSIAAQMSQNFTNILDTVTDTSITAVPVIGITILPPSFSVSLTNTLGLPMALVFDAAGAPINGLNAFNATGEAFVGAAEAGNGFGAAAALIDAPAVVANGFLNGQTTVPLSFNLAGFPSTINLPLNGLLVPTTPYTAAVTLGPPFGTVTVPAGGTPLSGLAQGLLNYLPEQLALAITPS</sequence>
<evidence type="ECO:0000313" key="2">
    <source>
        <dbReference type="Proteomes" id="UP000467105"/>
    </source>
</evidence>
<dbReference type="EMBL" id="AP022614">
    <property type="protein sequence ID" value="BBZ44383.1"/>
    <property type="molecule type" value="Genomic_DNA"/>
</dbReference>
<gene>
    <name evidence="1" type="ORF">MPRM_16640</name>
</gene>
<name>A0A7I7YTQ8_9MYCO</name>
<dbReference type="Gene3D" id="1.10.287.850">
    <property type="entry name" value="HP0062-like domain"/>
    <property type="match status" value="1"/>
</dbReference>
<dbReference type="SUPFAM" id="SSF140459">
    <property type="entry name" value="PE/PPE dimer-like"/>
    <property type="match status" value="1"/>
</dbReference>